<evidence type="ECO:0000313" key="6">
    <source>
        <dbReference type="Proteomes" id="UP001179363"/>
    </source>
</evidence>
<dbReference type="Gene3D" id="3.30.910.20">
    <property type="entry name" value="Skp domain"/>
    <property type="match status" value="1"/>
</dbReference>
<dbReference type="EMBL" id="JAKGTH010000010">
    <property type="protein sequence ID" value="MCF4102481.1"/>
    <property type="molecule type" value="Genomic_DNA"/>
</dbReference>
<dbReference type="Pfam" id="PF03938">
    <property type="entry name" value="OmpH"/>
    <property type="match status" value="1"/>
</dbReference>
<reference evidence="5" key="1">
    <citation type="submission" date="2022-01" db="EMBL/GenBank/DDBJ databases">
        <title>Gillisia lutea sp. nov., isolated from marine plastic residues from the Malvarosa beach (Valencia, Spain).</title>
        <authorList>
            <person name="Vidal-Verdu A."/>
            <person name="Molina-Menor E."/>
            <person name="Satari L."/>
            <person name="Pascual J."/>
            <person name="Pereto J."/>
            <person name="Porcar M."/>
        </authorList>
    </citation>
    <scope>NUCLEOTIDE SEQUENCE</scope>
    <source>
        <strain evidence="5">M10.2A</strain>
    </source>
</reference>
<dbReference type="RefSeq" id="WP_236134621.1">
    <property type="nucleotide sequence ID" value="NZ_JAKGTH010000010.1"/>
</dbReference>
<dbReference type="PANTHER" id="PTHR35089:SF1">
    <property type="entry name" value="CHAPERONE PROTEIN SKP"/>
    <property type="match status" value="1"/>
</dbReference>
<name>A0ABS9EM05_9FLAO</name>
<dbReference type="PANTHER" id="PTHR35089">
    <property type="entry name" value="CHAPERONE PROTEIN SKP"/>
    <property type="match status" value="1"/>
</dbReference>
<evidence type="ECO:0000256" key="4">
    <source>
        <dbReference type="SAM" id="SignalP"/>
    </source>
</evidence>
<feature type="signal peptide" evidence="4">
    <location>
        <begin position="1"/>
        <end position="19"/>
    </location>
</feature>
<gene>
    <name evidence="5" type="ORF">L1I30_12450</name>
</gene>
<evidence type="ECO:0000256" key="3">
    <source>
        <dbReference type="SAM" id="Coils"/>
    </source>
</evidence>
<keyword evidence="2 4" id="KW-0732">Signal</keyword>
<organism evidence="5 6">
    <name type="scientific">Gillisia lutea</name>
    <dbReference type="NCBI Taxonomy" id="2909668"/>
    <lineage>
        <taxon>Bacteria</taxon>
        <taxon>Pseudomonadati</taxon>
        <taxon>Bacteroidota</taxon>
        <taxon>Flavobacteriia</taxon>
        <taxon>Flavobacteriales</taxon>
        <taxon>Flavobacteriaceae</taxon>
        <taxon>Gillisia</taxon>
    </lineage>
</organism>
<protein>
    <submittedName>
        <fullName evidence="5">OmpH family outer membrane protein</fullName>
    </submittedName>
</protein>
<dbReference type="Proteomes" id="UP001179363">
    <property type="component" value="Unassembled WGS sequence"/>
</dbReference>
<dbReference type="InterPro" id="IPR005632">
    <property type="entry name" value="Chaperone_Skp"/>
</dbReference>
<keyword evidence="6" id="KW-1185">Reference proteome</keyword>
<dbReference type="InterPro" id="IPR024930">
    <property type="entry name" value="Skp_dom_sf"/>
</dbReference>
<proteinExistence type="inferred from homology"/>
<keyword evidence="3" id="KW-0175">Coiled coil</keyword>
<dbReference type="SMART" id="SM00935">
    <property type="entry name" value="OmpH"/>
    <property type="match status" value="1"/>
</dbReference>
<comment type="caution">
    <text evidence="5">The sequence shown here is derived from an EMBL/GenBank/DDBJ whole genome shotgun (WGS) entry which is preliminary data.</text>
</comment>
<evidence type="ECO:0000256" key="2">
    <source>
        <dbReference type="ARBA" id="ARBA00022729"/>
    </source>
</evidence>
<accession>A0ABS9EM05</accession>
<feature type="coiled-coil region" evidence="3">
    <location>
        <begin position="53"/>
        <end position="102"/>
    </location>
</feature>
<evidence type="ECO:0000256" key="1">
    <source>
        <dbReference type="ARBA" id="ARBA00009091"/>
    </source>
</evidence>
<dbReference type="SUPFAM" id="SSF111384">
    <property type="entry name" value="OmpH-like"/>
    <property type="match status" value="1"/>
</dbReference>
<evidence type="ECO:0000313" key="5">
    <source>
        <dbReference type="EMBL" id="MCF4102481.1"/>
    </source>
</evidence>
<sequence length="168" mass="18772">MKNLILTLVLILSALGTQAQTKLGTIDAEYILAQMPENSKVEDSLKAYNLTLQEDLQATIKKYETAVADYQANNTTYTEEIKKTKEGEIIGMENEIKNFRQKASLLLQMKRNELTSPLYKKIDEAMKAVISSEGYTQILNVTTNGLAYADPKFDITDTVLQKLGLSAK</sequence>
<comment type="similarity">
    <text evidence="1">Belongs to the Skp family.</text>
</comment>
<feature type="chain" id="PRO_5045325785" evidence="4">
    <location>
        <begin position="20"/>
        <end position="168"/>
    </location>
</feature>